<organism evidence="2 3">
    <name type="scientific">Mycena metata</name>
    <dbReference type="NCBI Taxonomy" id="1033252"/>
    <lineage>
        <taxon>Eukaryota</taxon>
        <taxon>Fungi</taxon>
        <taxon>Dikarya</taxon>
        <taxon>Basidiomycota</taxon>
        <taxon>Agaricomycotina</taxon>
        <taxon>Agaricomycetes</taxon>
        <taxon>Agaricomycetidae</taxon>
        <taxon>Agaricales</taxon>
        <taxon>Marasmiineae</taxon>
        <taxon>Mycenaceae</taxon>
        <taxon>Mycena</taxon>
    </lineage>
</organism>
<proteinExistence type="predicted"/>
<feature type="transmembrane region" description="Helical" evidence="1">
    <location>
        <begin position="20"/>
        <end position="43"/>
    </location>
</feature>
<evidence type="ECO:0000313" key="3">
    <source>
        <dbReference type="Proteomes" id="UP001215598"/>
    </source>
</evidence>
<keyword evidence="1" id="KW-0472">Membrane</keyword>
<gene>
    <name evidence="2" type="ORF">B0H16DRAFT_1732806</name>
</gene>
<sequence length="246" mass="26984">MFDGLSSPDLQTSMVGGPLLMLAPFGLGISVLGFGPLCTFWLLSCFRCAQCAFNGTMGVARTVMSKTRQTLWTYCIRILYAAAHVEPGRYYKPFHRHRRCTSKLGNEAAQNPGQDCTPMFPSIPLTVCSAACIFRPSVYRHARAKNSDVAATESSPLLHDENSAAADLKVIPQLHELLTLCDMAYDALFPLIYIMPFLSIPRPKRLLQVYSTPIPLGGLGLEPFDIGRIMGLCGIINAIFRAFFGG</sequence>
<keyword evidence="3" id="KW-1185">Reference proteome</keyword>
<protein>
    <submittedName>
        <fullName evidence="2">Uncharacterized protein</fullName>
    </submittedName>
</protein>
<reference evidence="2" key="1">
    <citation type="submission" date="2023-03" db="EMBL/GenBank/DDBJ databases">
        <title>Massive genome expansion in bonnet fungi (Mycena s.s.) driven by repeated elements and novel gene families across ecological guilds.</title>
        <authorList>
            <consortium name="Lawrence Berkeley National Laboratory"/>
            <person name="Harder C.B."/>
            <person name="Miyauchi S."/>
            <person name="Viragh M."/>
            <person name="Kuo A."/>
            <person name="Thoen E."/>
            <person name="Andreopoulos B."/>
            <person name="Lu D."/>
            <person name="Skrede I."/>
            <person name="Drula E."/>
            <person name="Henrissat B."/>
            <person name="Morin E."/>
            <person name="Kohler A."/>
            <person name="Barry K."/>
            <person name="LaButti K."/>
            <person name="Morin E."/>
            <person name="Salamov A."/>
            <person name="Lipzen A."/>
            <person name="Mereny Z."/>
            <person name="Hegedus B."/>
            <person name="Baldrian P."/>
            <person name="Stursova M."/>
            <person name="Weitz H."/>
            <person name="Taylor A."/>
            <person name="Grigoriev I.V."/>
            <person name="Nagy L.G."/>
            <person name="Martin F."/>
            <person name="Kauserud H."/>
        </authorList>
    </citation>
    <scope>NUCLEOTIDE SEQUENCE</scope>
    <source>
        <strain evidence="2">CBHHK182m</strain>
    </source>
</reference>
<evidence type="ECO:0000313" key="2">
    <source>
        <dbReference type="EMBL" id="KAJ7732439.1"/>
    </source>
</evidence>
<keyword evidence="1" id="KW-0812">Transmembrane</keyword>
<name>A0AAD7MTV9_9AGAR</name>
<accession>A0AAD7MTV9</accession>
<dbReference type="EMBL" id="JARKIB010000145">
    <property type="protein sequence ID" value="KAJ7732439.1"/>
    <property type="molecule type" value="Genomic_DNA"/>
</dbReference>
<comment type="caution">
    <text evidence="2">The sequence shown here is derived from an EMBL/GenBank/DDBJ whole genome shotgun (WGS) entry which is preliminary data.</text>
</comment>
<dbReference type="Proteomes" id="UP001215598">
    <property type="component" value="Unassembled WGS sequence"/>
</dbReference>
<dbReference type="AlphaFoldDB" id="A0AAD7MTV9"/>
<keyword evidence="1" id="KW-1133">Transmembrane helix</keyword>
<evidence type="ECO:0000256" key="1">
    <source>
        <dbReference type="SAM" id="Phobius"/>
    </source>
</evidence>